<proteinExistence type="predicted"/>
<organism evidence="8">
    <name type="scientific">Talaromyces marneffei PM1</name>
    <dbReference type="NCBI Taxonomy" id="1077442"/>
    <lineage>
        <taxon>Eukaryota</taxon>
        <taxon>Fungi</taxon>
        <taxon>Dikarya</taxon>
        <taxon>Ascomycota</taxon>
        <taxon>Pezizomycotina</taxon>
        <taxon>Eurotiomycetes</taxon>
        <taxon>Eurotiomycetidae</taxon>
        <taxon>Eurotiales</taxon>
        <taxon>Trichocomaceae</taxon>
        <taxon>Talaromyces</taxon>
        <taxon>Talaromyces sect. Talaromyces</taxon>
    </lineage>
</organism>
<dbReference type="eggNOG" id="ENOG502SSPP">
    <property type="taxonomic scope" value="Eukaryota"/>
</dbReference>
<dbReference type="HOGENOM" id="CLU_559187_0_0_1"/>
<gene>
    <name evidence="8" type="ORF">GQ26_0140790</name>
</gene>
<evidence type="ECO:0000256" key="3">
    <source>
        <dbReference type="ARBA" id="ARBA00023125"/>
    </source>
</evidence>
<feature type="compositionally biased region" description="Basic residues" evidence="6">
    <location>
        <begin position="47"/>
        <end position="57"/>
    </location>
</feature>
<evidence type="ECO:0000256" key="2">
    <source>
        <dbReference type="ARBA" id="ARBA00023015"/>
    </source>
</evidence>
<dbReference type="EMBL" id="JPOX01000014">
    <property type="protein sequence ID" value="KFX47652.1"/>
    <property type="molecule type" value="Genomic_DNA"/>
</dbReference>
<evidence type="ECO:0000256" key="1">
    <source>
        <dbReference type="ARBA" id="ARBA00004123"/>
    </source>
</evidence>
<dbReference type="GO" id="GO:0043565">
    <property type="term" value="F:sequence-specific DNA binding"/>
    <property type="evidence" value="ECO:0007669"/>
    <property type="project" value="TreeGrafter"/>
</dbReference>
<keyword evidence="5" id="KW-0539">Nucleus</keyword>
<dbReference type="PROSITE" id="PS00463">
    <property type="entry name" value="ZN2_CY6_FUNGAL_1"/>
    <property type="match status" value="1"/>
</dbReference>
<name>A0A093V507_TALMA</name>
<dbReference type="InterPro" id="IPR036864">
    <property type="entry name" value="Zn2-C6_fun-type_DNA-bd_sf"/>
</dbReference>
<evidence type="ECO:0000256" key="5">
    <source>
        <dbReference type="ARBA" id="ARBA00023242"/>
    </source>
</evidence>
<dbReference type="GO" id="GO:0008270">
    <property type="term" value="F:zinc ion binding"/>
    <property type="evidence" value="ECO:0007669"/>
    <property type="project" value="InterPro"/>
</dbReference>
<dbReference type="GO" id="GO:0000981">
    <property type="term" value="F:DNA-binding transcription factor activity, RNA polymerase II-specific"/>
    <property type="evidence" value="ECO:0007669"/>
    <property type="project" value="InterPro"/>
</dbReference>
<dbReference type="GO" id="GO:0005634">
    <property type="term" value="C:nucleus"/>
    <property type="evidence" value="ECO:0007669"/>
    <property type="project" value="UniProtKB-SubCell"/>
</dbReference>
<dbReference type="InterPro" id="IPR051711">
    <property type="entry name" value="Stress_Response_Reg"/>
</dbReference>
<evidence type="ECO:0000256" key="6">
    <source>
        <dbReference type="SAM" id="MobiDB-lite"/>
    </source>
</evidence>
<feature type="domain" description="Zn(2)-C6 fungal-type" evidence="7">
    <location>
        <begin position="9"/>
        <end position="38"/>
    </location>
</feature>
<feature type="compositionally biased region" description="Polar residues" evidence="6">
    <location>
        <begin position="212"/>
        <end position="221"/>
    </location>
</feature>
<reference evidence="8" key="1">
    <citation type="journal article" date="2014" name="PLoS Genet.">
        <title>Signature Gene Expression Reveals Novel Clues to the Molecular Mechanisms of Dimorphic Transition in Penicillium marneffei.</title>
        <authorList>
            <person name="Yang E."/>
            <person name="Wang G."/>
            <person name="Cai J."/>
            <person name="Woo P.C."/>
            <person name="Lau S.K."/>
            <person name="Yuen K.-Y."/>
            <person name="Chow W.-N."/>
            <person name="Lin X."/>
        </authorList>
    </citation>
    <scope>NUCLEOTIDE SEQUENCE [LARGE SCALE GENOMIC DNA]</scope>
    <source>
        <strain evidence="8">PM1</strain>
    </source>
</reference>
<sequence>MQTRKLRSACDICHQAKTRCSGGNPCTGCRNSGAECVYSVSNRLGRPKGTTKYKAQRQRAVNTSSALPNTTRSSSATSDTYKDPSSLNDRMILDPPSDMARDALFVPSPKTFWELMSHETMPVSEFILNEDRDNIQNLQIETTSISNSIMSGEQGSGYTTCPFADLLDTANKGGHLSYPAALDFDISSFITPTPNDEVAINPRVNPDPADRLSQSLDQSTLRQDKSSGRPQHRNQITRESNGCECMTHHATLLVQLSNLKNGKGPLSLDNVLISVQQALTPWNHLNQCAVCESDEDQGVLIFSAMTIRTVLALLQRFCAESIYPHRSDERSAIPSSKQLPTGGQITIGKYKASPEEQNLVTSFLITRALSNIRSVLVSLKIKLDRSTRRIKADHLKRRNGGTATDTAGDEDDSLAKYNNQEGESTGVASTLSNVVPGGEEGGCIQILLRSLDATVEEIGKAVPKMSCSSASSETNPFVC</sequence>
<dbReference type="CDD" id="cd00067">
    <property type="entry name" value="GAL4"/>
    <property type="match status" value="1"/>
</dbReference>
<dbReference type="Gene3D" id="4.10.240.10">
    <property type="entry name" value="Zn(2)-C6 fungal-type DNA-binding domain"/>
    <property type="match status" value="1"/>
</dbReference>
<comment type="caution">
    <text evidence="8">The sequence shown here is derived from an EMBL/GenBank/DDBJ whole genome shotgun (WGS) entry which is preliminary data.</text>
</comment>
<dbReference type="InterPro" id="IPR001138">
    <property type="entry name" value="Zn2Cys6_DnaBD"/>
</dbReference>
<keyword evidence="2" id="KW-0805">Transcription regulation</keyword>
<evidence type="ECO:0000259" key="7">
    <source>
        <dbReference type="PROSITE" id="PS50048"/>
    </source>
</evidence>
<feature type="compositionally biased region" description="Polar residues" evidence="6">
    <location>
        <begin position="416"/>
        <end position="433"/>
    </location>
</feature>
<accession>A0A093V507</accession>
<dbReference type="GO" id="GO:0045944">
    <property type="term" value="P:positive regulation of transcription by RNA polymerase II"/>
    <property type="evidence" value="ECO:0007669"/>
    <property type="project" value="TreeGrafter"/>
</dbReference>
<dbReference type="Pfam" id="PF00172">
    <property type="entry name" value="Zn_clus"/>
    <property type="match status" value="1"/>
</dbReference>
<dbReference type="PANTHER" id="PTHR47540:SF6">
    <property type="entry name" value="ZN(II)2CYS6 TRANSCRIPTION FACTOR (EUROFUNG)"/>
    <property type="match status" value="1"/>
</dbReference>
<dbReference type="AlphaFoldDB" id="A0A093V507"/>
<dbReference type="PANTHER" id="PTHR47540">
    <property type="entry name" value="THIAMINE REPRESSIBLE GENES REGULATORY PROTEIN THI5"/>
    <property type="match status" value="1"/>
</dbReference>
<feature type="region of interest" description="Disordered" evidence="6">
    <location>
        <begin position="197"/>
        <end position="235"/>
    </location>
</feature>
<protein>
    <submittedName>
        <fullName evidence="8">Putative transcriptional regulatory protein STB4</fullName>
    </submittedName>
</protein>
<dbReference type="SMART" id="SM00066">
    <property type="entry name" value="GAL4"/>
    <property type="match status" value="1"/>
</dbReference>
<dbReference type="SUPFAM" id="SSF57701">
    <property type="entry name" value="Zn2/Cys6 DNA-binding domain"/>
    <property type="match status" value="1"/>
</dbReference>
<feature type="compositionally biased region" description="Polar residues" evidence="6">
    <location>
        <begin position="59"/>
        <end position="88"/>
    </location>
</feature>
<comment type="subcellular location">
    <subcellularLocation>
        <location evidence="1">Nucleus</location>
    </subcellularLocation>
</comment>
<keyword evidence="3" id="KW-0238">DNA-binding</keyword>
<feature type="region of interest" description="Disordered" evidence="6">
    <location>
        <begin position="394"/>
        <end position="433"/>
    </location>
</feature>
<dbReference type="PROSITE" id="PS50048">
    <property type="entry name" value="ZN2_CY6_FUNGAL_2"/>
    <property type="match status" value="1"/>
</dbReference>
<feature type="region of interest" description="Disordered" evidence="6">
    <location>
        <begin position="47"/>
        <end position="90"/>
    </location>
</feature>
<evidence type="ECO:0000256" key="4">
    <source>
        <dbReference type="ARBA" id="ARBA00023163"/>
    </source>
</evidence>
<keyword evidence="4" id="KW-0804">Transcription</keyword>
<evidence type="ECO:0000313" key="8">
    <source>
        <dbReference type="EMBL" id="KFX47652.1"/>
    </source>
</evidence>